<protein>
    <submittedName>
        <fullName evidence="3">Sulfatase</fullName>
    </submittedName>
</protein>
<dbReference type="RefSeq" id="WP_145257596.1">
    <property type="nucleotide sequence ID" value="NZ_CP036279.1"/>
</dbReference>
<evidence type="ECO:0000256" key="1">
    <source>
        <dbReference type="ARBA" id="ARBA00008779"/>
    </source>
</evidence>
<dbReference type="SUPFAM" id="SSF53649">
    <property type="entry name" value="Alkaline phosphatase-like"/>
    <property type="match status" value="1"/>
</dbReference>
<dbReference type="Gene3D" id="3.40.720.10">
    <property type="entry name" value="Alkaline Phosphatase, subunit A"/>
    <property type="match status" value="2"/>
</dbReference>
<organism evidence="3 4">
    <name type="scientific">Kolteria novifilia</name>
    <dbReference type="NCBI Taxonomy" id="2527975"/>
    <lineage>
        <taxon>Bacteria</taxon>
        <taxon>Pseudomonadati</taxon>
        <taxon>Planctomycetota</taxon>
        <taxon>Planctomycetia</taxon>
        <taxon>Kolteriales</taxon>
        <taxon>Kolteriaceae</taxon>
        <taxon>Kolteria</taxon>
    </lineage>
</organism>
<dbReference type="InterPro" id="IPR017850">
    <property type="entry name" value="Alkaline_phosphatase_core_sf"/>
</dbReference>
<evidence type="ECO:0000313" key="4">
    <source>
        <dbReference type="Proteomes" id="UP000317093"/>
    </source>
</evidence>
<dbReference type="PANTHER" id="PTHR42693">
    <property type="entry name" value="ARYLSULFATASE FAMILY MEMBER"/>
    <property type="match status" value="1"/>
</dbReference>
<comment type="similarity">
    <text evidence="1">Belongs to the sulfatase family.</text>
</comment>
<dbReference type="PANTHER" id="PTHR42693:SF33">
    <property type="entry name" value="ARYLSULFATASE"/>
    <property type="match status" value="1"/>
</dbReference>
<reference evidence="3 4" key="1">
    <citation type="submission" date="2019-02" db="EMBL/GenBank/DDBJ databases">
        <title>Deep-cultivation of Planctomycetes and their phenomic and genomic characterization uncovers novel biology.</title>
        <authorList>
            <person name="Wiegand S."/>
            <person name="Jogler M."/>
            <person name="Boedeker C."/>
            <person name="Pinto D."/>
            <person name="Vollmers J."/>
            <person name="Rivas-Marin E."/>
            <person name="Kohn T."/>
            <person name="Peeters S.H."/>
            <person name="Heuer A."/>
            <person name="Rast P."/>
            <person name="Oberbeckmann S."/>
            <person name="Bunk B."/>
            <person name="Jeske O."/>
            <person name="Meyerdierks A."/>
            <person name="Storesund J.E."/>
            <person name="Kallscheuer N."/>
            <person name="Luecker S."/>
            <person name="Lage O.M."/>
            <person name="Pohl T."/>
            <person name="Merkel B.J."/>
            <person name="Hornburger P."/>
            <person name="Mueller R.-W."/>
            <person name="Bruemmer F."/>
            <person name="Labrenz M."/>
            <person name="Spormann A.M."/>
            <person name="Op den Camp H."/>
            <person name="Overmann J."/>
            <person name="Amann R."/>
            <person name="Jetten M.S.M."/>
            <person name="Mascher T."/>
            <person name="Medema M.H."/>
            <person name="Devos D.P."/>
            <person name="Kaster A.-K."/>
            <person name="Ovreas L."/>
            <person name="Rohde M."/>
            <person name="Galperin M.Y."/>
            <person name="Jogler C."/>
        </authorList>
    </citation>
    <scope>NUCLEOTIDE SEQUENCE [LARGE SCALE GENOMIC DNA]</scope>
    <source>
        <strain evidence="3 4">Pan216</strain>
    </source>
</reference>
<dbReference type="InterPro" id="IPR000917">
    <property type="entry name" value="Sulfatase_N"/>
</dbReference>
<dbReference type="GO" id="GO:0004065">
    <property type="term" value="F:arylsulfatase activity"/>
    <property type="evidence" value="ECO:0007669"/>
    <property type="project" value="TreeGrafter"/>
</dbReference>
<name>A0A518B1V1_9BACT</name>
<evidence type="ECO:0000313" key="3">
    <source>
        <dbReference type="EMBL" id="QDU60959.1"/>
    </source>
</evidence>
<keyword evidence="4" id="KW-1185">Reference proteome</keyword>
<dbReference type="Proteomes" id="UP000317093">
    <property type="component" value="Chromosome"/>
</dbReference>
<proteinExistence type="inferred from homology"/>
<dbReference type="AlphaFoldDB" id="A0A518B1V1"/>
<dbReference type="InterPro" id="IPR050738">
    <property type="entry name" value="Sulfatase"/>
</dbReference>
<evidence type="ECO:0000259" key="2">
    <source>
        <dbReference type="Pfam" id="PF00884"/>
    </source>
</evidence>
<accession>A0A518B1V1</accession>
<feature type="domain" description="Sulfatase N-terminal" evidence="2">
    <location>
        <begin position="4"/>
        <end position="271"/>
    </location>
</feature>
<dbReference type="EMBL" id="CP036279">
    <property type="protein sequence ID" value="QDU60959.1"/>
    <property type="molecule type" value="Genomic_DNA"/>
</dbReference>
<sequence length="390" mass="43224">MKAVVVVFDSLPVGYVGCYGNEWIETPALDEFAATGFLFDFCFPNQPRAGIWREAGLSGRSGFSGKRPATTLLDDLNSLGVATIHVGRNRSPGGFGTILGEPEDTLELLLAKAAGWIEEHPDEDWLLWIDAPTDVASLGMNEEAASRYLDEEAEPIVDFPNGLVGEEVDPESLDRLRMSYGARVSALDEAFGRFLETTELDPDQTLWLLTADQGYPLGEHELVGNGKPWLFEERIHTPLLMRVPGGEQARRSPSLVQASDLRATLSDHFGVEPSEPLAESTSLLPLVRGEPIPIRDFLCLGLEETRYAIRTHQWQLVLSLGHDLEPEEERRRLHAKPEDRWDVNDLTAESPDVADLLELQLYRYFDAVRRGTLDVLPPIGTLLASPAETA</sequence>
<dbReference type="Pfam" id="PF00884">
    <property type="entry name" value="Sulfatase"/>
    <property type="match status" value="1"/>
</dbReference>
<gene>
    <name evidence="3" type="ORF">Pan216_18120</name>
</gene>
<dbReference type="KEGG" id="knv:Pan216_18120"/>
<dbReference type="OrthoDB" id="265007at2"/>